<proteinExistence type="predicted"/>
<evidence type="ECO:0000313" key="2">
    <source>
        <dbReference type="Proteomes" id="UP001283361"/>
    </source>
</evidence>
<organism evidence="1 2">
    <name type="scientific">Elysia crispata</name>
    <name type="common">lettuce slug</name>
    <dbReference type="NCBI Taxonomy" id="231223"/>
    <lineage>
        <taxon>Eukaryota</taxon>
        <taxon>Metazoa</taxon>
        <taxon>Spiralia</taxon>
        <taxon>Lophotrochozoa</taxon>
        <taxon>Mollusca</taxon>
        <taxon>Gastropoda</taxon>
        <taxon>Heterobranchia</taxon>
        <taxon>Euthyneura</taxon>
        <taxon>Panpulmonata</taxon>
        <taxon>Sacoglossa</taxon>
        <taxon>Placobranchoidea</taxon>
        <taxon>Plakobranchidae</taxon>
        <taxon>Elysia</taxon>
    </lineage>
</organism>
<gene>
    <name evidence="1" type="ORF">RRG08_056986</name>
</gene>
<accession>A0AAE1DAR2</accession>
<sequence>MRQIDWSEPALTEQRDKLIEPALTEQRDKLIGQLVRTSIIRATRSIDWSEAALTEQRDKLIGPNQH</sequence>
<reference evidence="1" key="1">
    <citation type="journal article" date="2023" name="G3 (Bethesda)">
        <title>A reference genome for the long-term kleptoplast-retaining sea slug Elysia crispata morphotype clarki.</title>
        <authorList>
            <person name="Eastman K.E."/>
            <person name="Pendleton A.L."/>
            <person name="Shaikh M.A."/>
            <person name="Suttiyut T."/>
            <person name="Ogas R."/>
            <person name="Tomko P."/>
            <person name="Gavelis G."/>
            <person name="Widhalm J.R."/>
            <person name="Wisecaver J.H."/>
        </authorList>
    </citation>
    <scope>NUCLEOTIDE SEQUENCE</scope>
    <source>
        <strain evidence="1">ECLA1</strain>
    </source>
</reference>
<keyword evidence="2" id="KW-1185">Reference proteome</keyword>
<protein>
    <submittedName>
        <fullName evidence="1">Uncharacterized protein</fullName>
    </submittedName>
</protein>
<evidence type="ECO:0000313" key="1">
    <source>
        <dbReference type="EMBL" id="KAK3763562.1"/>
    </source>
</evidence>
<dbReference type="AlphaFoldDB" id="A0AAE1DAR2"/>
<dbReference type="EMBL" id="JAWDGP010004530">
    <property type="protein sequence ID" value="KAK3763562.1"/>
    <property type="molecule type" value="Genomic_DNA"/>
</dbReference>
<dbReference type="Proteomes" id="UP001283361">
    <property type="component" value="Unassembled WGS sequence"/>
</dbReference>
<comment type="caution">
    <text evidence="1">The sequence shown here is derived from an EMBL/GenBank/DDBJ whole genome shotgun (WGS) entry which is preliminary data.</text>
</comment>
<name>A0AAE1DAR2_9GAST</name>